<dbReference type="AlphaFoldDB" id="A0A3N5A1Q6"/>
<name>A0A3N5A1Q6_9MICO</name>
<dbReference type="InterPro" id="IPR011055">
    <property type="entry name" value="Dup_hybrid_motif"/>
</dbReference>
<feature type="compositionally biased region" description="Low complexity" evidence="1">
    <location>
        <begin position="51"/>
        <end position="78"/>
    </location>
</feature>
<dbReference type="PANTHER" id="PTHR21666:SF270">
    <property type="entry name" value="MUREIN HYDROLASE ACTIVATOR ENVC"/>
    <property type="match status" value="1"/>
</dbReference>
<evidence type="ECO:0000256" key="1">
    <source>
        <dbReference type="SAM" id="MobiDB-lite"/>
    </source>
</evidence>
<dbReference type="Pfam" id="PF01551">
    <property type="entry name" value="Peptidase_M23"/>
    <property type="match status" value="1"/>
</dbReference>
<dbReference type="InterPro" id="IPR016047">
    <property type="entry name" value="M23ase_b-sheet_dom"/>
</dbReference>
<comment type="caution">
    <text evidence="3">The sequence shown here is derived from an EMBL/GenBank/DDBJ whole genome shotgun (WGS) entry which is preliminary data.</text>
</comment>
<dbReference type="Proteomes" id="UP000280726">
    <property type="component" value="Unassembled WGS sequence"/>
</dbReference>
<proteinExistence type="predicted"/>
<dbReference type="Gene3D" id="2.70.70.10">
    <property type="entry name" value="Glucose Permease (Domain IIA)"/>
    <property type="match status" value="1"/>
</dbReference>
<reference evidence="3 4" key="1">
    <citation type="submission" date="2018-11" db="EMBL/GenBank/DDBJ databases">
        <title>Sequencing the genomes of 1000 actinobacteria strains.</title>
        <authorList>
            <person name="Klenk H.-P."/>
        </authorList>
    </citation>
    <scope>NUCLEOTIDE SEQUENCE [LARGE SCALE GENOMIC DNA]</scope>
    <source>
        <strain evidence="3 4">DSM 14418</strain>
    </source>
</reference>
<sequence length="486" mass="49445">MSGPAVPERSAPPTRRQLREAERARLEALVGTPAPVRSRRDLRVATAGGQARPAEVGAAAVPVADVRATPAPAAAPDGAHVRPRSRRELRTRAEQVAPAGAAAPEQVAQATAPALAEQVAPAPAPTAVPVEAVVSVTRPSVSAAVPVTAPAPSAPRGSRPAPQPSPVRLAPGTVAGPAPSPAPSSPADDTATWTIALPGLLPATRESAPMLSRPPARRQRRPPAPAAGRRPVAGWVPRAAVLSALGVLTIAAPMAGFATPADSTRAEIPVTASAMARLDAAAVALAGPAPAALLADPAAASRAEVLQTSRAADRDALRCAPVTGASGTRAAVAEERAELVMPMATGTYRFTSRYGNRSDPLSGIFGMHTGSDFAGSIGTPIYAVADGTVEYVGAGKDGRSGTLVVIRHELDGATFYSWYGHMYASGVLVDVGEEVEVGQHIAGVGNNGRSTGPHLHLEIHTDDQLTTVDPVAWLAEHGAQEPSPTC</sequence>
<evidence type="ECO:0000313" key="4">
    <source>
        <dbReference type="Proteomes" id="UP000280726"/>
    </source>
</evidence>
<organism evidence="3 4">
    <name type="scientific">Georgenia muralis</name>
    <dbReference type="NCBI Taxonomy" id="154117"/>
    <lineage>
        <taxon>Bacteria</taxon>
        <taxon>Bacillati</taxon>
        <taxon>Actinomycetota</taxon>
        <taxon>Actinomycetes</taxon>
        <taxon>Micrococcales</taxon>
        <taxon>Bogoriellaceae</taxon>
        <taxon>Georgenia</taxon>
    </lineage>
</organism>
<feature type="region of interest" description="Disordered" evidence="1">
    <location>
        <begin position="142"/>
        <end position="190"/>
    </location>
</feature>
<accession>A0A3N5A1Q6</accession>
<dbReference type="SUPFAM" id="SSF51261">
    <property type="entry name" value="Duplicated hybrid motif"/>
    <property type="match status" value="1"/>
</dbReference>
<gene>
    <name evidence="3" type="ORF">EDD32_0224</name>
</gene>
<evidence type="ECO:0000313" key="3">
    <source>
        <dbReference type="EMBL" id="RPF25811.1"/>
    </source>
</evidence>
<feature type="domain" description="M23ase beta-sheet core" evidence="2">
    <location>
        <begin position="367"/>
        <end position="464"/>
    </location>
</feature>
<dbReference type="InterPro" id="IPR050570">
    <property type="entry name" value="Cell_wall_metabolism_enzyme"/>
</dbReference>
<keyword evidence="4" id="KW-1185">Reference proteome</keyword>
<dbReference type="CDD" id="cd12797">
    <property type="entry name" value="M23_peptidase"/>
    <property type="match status" value="1"/>
</dbReference>
<protein>
    <submittedName>
        <fullName evidence="3">Murein DD-endopeptidase MepM/ murein hydrolase activator NlpD</fullName>
    </submittedName>
</protein>
<evidence type="ECO:0000259" key="2">
    <source>
        <dbReference type="Pfam" id="PF01551"/>
    </source>
</evidence>
<feature type="compositionally biased region" description="Low complexity" evidence="1">
    <location>
        <begin position="94"/>
        <end position="120"/>
    </location>
</feature>
<dbReference type="GO" id="GO:0004222">
    <property type="term" value="F:metalloendopeptidase activity"/>
    <property type="evidence" value="ECO:0007669"/>
    <property type="project" value="TreeGrafter"/>
</dbReference>
<feature type="region of interest" description="Disordered" evidence="1">
    <location>
        <begin position="204"/>
        <end position="231"/>
    </location>
</feature>
<feature type="region of interest" description="Disordered" evidence="1">
    <location>
        <begin position="26"/>
        <end position="120"/>
    </location>
</feature>
<dbReference type="EMBL" id="RKRA01000001">
    <property type="protein sequence ID" value="RPF25811.1"/>
    <property type="molecule type" value="Genomic_DNA"/>
</dbReference>
<dbReference type="PANTHER" id="PTHR21666">
    <property type="entry name" value="PEPTIDASE-RELATED"/>
    <property type="match status" value="1"/>
</dbReference>
<keyword evidence="3" id="KW-0378">Hydrolase</keyword>
<feature type="compositionally biased region" description="Low complexity" evidence="1">
    <location>
        <begin position="142"/>
        <end position="160"/>
    </location>
</feature>